<evidence type="ECO:0000313" key="17">
    <source>
        <dbReference type="Proteomes" id="UP000199679"/>
    </source>
</evidence>
<dbReference type="AlphaFoldDB" id="A0A1H2BLJ9"/>
<evidence type="ECO:0000313" key="16">
    <source>
        <dbReference type="EMBL" id="SDT59058.1"/>
    </source>
</evidence>
<feature type="active site" description="Cysteine sulfenic acid (-SOH) intermediate; for peroxidase activity" evidence="13">
    <location>
        <position position="75"/>
    </location>
</feature>
<dbReference type="STRING" id="652787.SAMN05216490_4199"/>
<dbReference type="PIRSF" id="PIRSF000239">
    <property type="entry name" value="AHPC"/>
    <property type="match status" value="1"/>
</dbReference>
<dbReference type="Pfam" id="PF00578">
    <property type="entry name" value="AhpC-TSA"/>
    <property type="match status" value="1"/>
</dbReference>
<keyword evidence="5" id="KW-0049">Antioxidant</keyword>
<evidence type="ECO:0000256" key="2">
    <source>
        <dbReference type="ARBA" id="ARBA00011245"/>
    </source>
</evidence>
<protein>
    <recommendedName>
        <fullName evidence="3">thioredoxin-dependent peroxiredoxin</fullName>
        <ecNumber evidence="3">1.11.1.24</ecNumber>
    </recommendedName>
    <alternativeName>
        <fullName evidence="9">Thioredoxin peroxidase</fullName>
    </alternativeName>
    <alternativeName>
        <fullName evidence="11">Thioredoxin-dependent peroxiredoxin Bcp</fullName>
    </alternativeName>
</protein>
<keyword evidence="7" id="KW-1015">Disulfide bond</keyword>
<keyword evidence="8" id="KW-0676">Redox-active center</keyword>
<dbReference type="InterPro" id="IPR013766">
    <property type="entry name" value="Thioredoxin_domain"/>
</dbReference>
<evidence type="ECO:0000256" key="12">
    <source>
        <dbReference type="ARBA" id="ARBA00049091"/>
    </source>
</evidence>
<dbReference type="InterPro" id="IPR036249">
    <property type="entry name" value="Thioredoxin-like_sf"/>
</dbReference>
<dbReference type="Gene3D" id="3.40.30.10">
    <property type="entry name" value="Glutaredoxin"/>
    <property type="match status" value="1"/>
</dbReference>
<dbReference type="SUPFAM" id="SSF52833">
    <property type="entry name" value="Thioredoxin-like"/>
    <property type="match status" value="1"/>
</dbReference>
<comment type="similarity">
    <text evidence="10">Belongs to the peroxiredoxin family. BCP/PrxQ subfamily.</text>
</comment>
<feature type="chain" id="PRO_5009270107" description="thioredoxin-dependent peroxiredoxin" evidence="14">
    <location>
        <begin position="27"/>
        <end position="182"/>
    </location>
</feature>
<keyword evidence="17" id="KW-1185">Reference proteome</keyword>
<dbReference type="GO" id="GO:0008379">
    <property type="term" value="F:thioredoxin peroxidase activity"/>
    <property type="evidence" value="ECO:0007669"/>
    <property type="project" value="TreeGrafter"/>
</dbReference>
<dbReference type="InterPro" id="IPR050924">
    <property type="entry name" value="Peroxiredoxin_BCP/PrxQ"/>
</dbReference>
<sequence length="182" mass="20326">MKTINLKNSFMALACMLVLFCSCSHAQSSKKLDVGDHVPAFTLYDQDGKSFTVNDYIGKKVLVIYFYPKDESMVCTKEACAFRDSFDQFTKAGAMVIGVNGGTVASHKEFQQHYKLPFTLLSDPDNKVYNLFGVKGKMFFSGRETFVIDLTGKIVYTHEAMLEGKEHADDALQFVKAANAKQ</sequence>
<reference evidence="16 17" key="1">
    <citation type="submission" date="2016-10" db="EMBL/GenBank/DDBJ databases">
        <authorList>
            <person name="de Groot N.N."/>
        </authorList>
    </citation>
    <scope>NUCLEOTIDE SEQUENCE [LARGE SCALE GENOMIC DNA]</scope>
    <source>
        <strain evidence="16 17">MP1X4</strain>
    </source>
</reference>
<evidence type="ECO:0000256" key="11">
    <source>
        <dbReference type="ARBA" id="ARBA00042639"/>
    </source>
</evidence>
<feature type="domain" description="Thioredoxin" evidence="15">
    <location>
        <begin position="32"/>
        <end position="180"/>
    </location>
</feature>
<organism evidence="16 17">
    <name type="scientific">Mucilaginibacter mallensis</name>
    <dbReference type="NCBI Taxonomy" id="652787"/>
    <lineage>
        <taxon>Bacteria</taxon>
        <taxon>Pseudomonadati</taxon>
        <taxon>Bacteroidota</taxon>
        <taxon>Sphingobacteriia</taxon>
        <taxon>Sphingobacteriales</taxon>
        <taxon>Sphingobacteriaceae</taxon>
        <taxon>Mucilaginibacter</taxon>
    </lineage>
</organism>
<feature type="signal peptide" evidence="14">
    <location>
        <begin position="1"/>
        <end position="26"/>
    </location>
</feature>
<dbReference type="PANTHER" id="PTHR42801:SF4">
    <property type="entry name" value="AHPC_TSA FAMILY PROTEIN"/>
    <property type="match status" value="1"/>
</dbReference>
<keyword evidence="14" id="KW-0732">Signal</keyword>
<proteinExistence type="inferred from homology"/>
<evidence type="ECO:0000256" key="6">
    <source>
        <dbReference type="ARBA" id="ARBA00023002"/>
    </source>
</evidence>
<gene>
    <name evidence="16" type="ORF">SAMN05216490_4199</name>
</gene>
<dbReference type="PROSITE" id="PS51257">
    <property type="entry name" value="PROKAR_LIPOPROTEIN"/>
    <property type="match status" value="1"/>
</dbReference>
<dbReference type="FunFam" id="3.40.30.10:FF:000007">
    <property type="entry name" value="Thioredoxin-dependent thiol peroxidase"/>
    <property type="match status" value="1"/>
</dbReference>
<evidence type="ECO:0000256" key="3">
    <source>
        <dbReference type="ARBA" id="ARBA00013017"/>
    </source>
</evidence>
<name>A0A1H2BLJ9_MUCMA</name>
<dbReference type="CDD" id="cd03017">
    <property type="entry name" value="PRX_BCP"/>
    <property type="match status" value="1"/>
</dbReference>
<dbReference type="PANTHER" id="PTHR42801">
    <property type="entry name" value="THIOREDOXIN-DEPENDENT PEROXIDE REDUCTASE"/>
    <property type="match status" value="1"/>
</dbReference>
<evidence type="ECO:0000259" key="15">
    <source>
        <dbReference type="PROSITE" id="PS51352"/>
    </source>
</evidence>
<accession>A0A1H2BLJ9</accession>
<keyword evidence="4" id="KW-0575">Peroxidase</keyword>
<dbReference type="GO" id="GO:0045454">
    <property type="term" value="P:cell redox homeostasis"/>
    <property type="evidence" value="ECO:0007669"/>
    <property type="project" value="TreeGrafter"/>
</dbReference>
<evidence type="ECO:0000256" key="10">
    <source>
        <dbReference type="ARBA" id="ARBA00038489"/>
    </source>
</evidence>
<dbReference type="Proteomes" id="UP000199679">
    <property type="component" value="Chromosome I"/>
</dbReference>
<evidence type="ECO:0000256" key="5">
    <source>
        <dbReference type="ARBA" id="ARBA00022862"/>
    </source>
</evidence>
<dbReference type="GO" id="GO:0034599">
    <property type="term" value="P:cellular response to oxidative stress"/>
    <property type="evidence" value="ECO:0007669"/>
    <property type="project" value="TreeGrafter"/>
</dbReference>
<dbReference type="EMBL" id="LT629740">
    <property type="protein sequence ID" value="SDT59058.1"/>
    <property type="molecule type" value="Genomic_DNA"/>
</dbReference>
<dbReference type="RefSeq" id="WP_232009338.1">
    <property type="nucleotide sequence ID" value="NZ_LT629740.1"/>
</dbReference>
<evidence type="ECO:0000256" key="9">
    <source>
        <dbReference type="ARBA" id="ARBA00032824"/>
    </source>
</evidence>
<comment type="function">
    <text evidence="1">Thiol-specific peroxidase that catalyzes the reduction of hydrogen peroxide and organic hydroperoxides to water and alcohols, respectively. Plays a role in cell protection against oxidative stress by detoxifying peroxides and as sensor of hydrogen peroxide-mediated signaling events.</text>
</comment>
<dbReference type="EC" id="1.11.1.24" evidence="3"/>
<evidence type="ECO:0000256" key="8">
    <source>
        <dbReference type="ARBA" id="ARBA00023284"/>
    </source>
</evidence>
<evidence type="ECO:0000256" key="4">
    <source>
        <dbReference type="ARBA" id="ARBA00022559"/>
    </source>
</evidence>
<evidence type="ECO:0000256" key="7">
    <source>
        <dbReference type="ARBA" id="ARBA00023157"/>
    </source>
</evidence>
<evidence type="ECO:0000256" key="14">
    <source>
        <dbReference type="SAM" id="SignalP"/>
    </source>
</evidence>
<keyword evidence="6" id="KW-0560">Oxidoreductase</keyword>
<evidence type="ECO:0000256" key="1">
    <source>
        <dbReference type="ARBA" id="ARBA00003330"/>
    </source>
</evidence>
<dbReference type="GO" id="GO:0005737">
    <property type="term" value="C:cytoplasm"/>
    <property type="evidence" value="ECO:0007669"/>
    <property type="project" value="TreeGrafter"/>
</dbReference>
<dbReference type="InterPro" id="IPR000866">
    <property type="entry name" value="AhpC/TSA"/>
</dbReference>
<evidence type="ECO:0000256" key="13">
    <source>
        <dbReference type="PIRSR" id="PIRSR000239-1"/>
    </source>
</evidence>
<comment type="subunit">
    <text evidence="2">Monomer.</text>
</comment>
<dbReference type="InterPro" id="IPR024706">
    <property type="entry name" value="Peroxiredoxin_AhpC-typ"/>
</dbReference>
<comment type="catalytic activity">
    <reaction evidence="12">
        <text>a hydroperoxide + [thioredoxin]-dithiol = an alcohol + [thioredoxin]-disulfide + H2O</text>
        <dbReference type="Rhea" id="RHEA:62620"/>
        <dbReference type="Rhea" id="RHEA-COMP:10698"/>
        <dbReference type="Rhea" id="RHEA-COMP:10700"/>
        <dbReference type="ChEBI" id="CHEBI:15377"/>
        <dbReference type="ChEBI" id="CHEBI:29950"/>
        <dbReference type="ChEBI" id="CHEBI:30879"/>
        <dbReference type="ChEBI" id="CHEBI:35924"/>
        <dbReference type="ChEBI" id="CHEBI:50058"/>
        <dbReference type="EC" id="1.11.1.24"/>
    </reaction>
</comment>
<dbReference type="PROSITE" id="PS51352">
    <property type="entry name" value="THIOREDOXIN_2"/>
    <property type="match status" value="1"/>
</dbReference>